<name>A0A1V0UQ58_9BACL</name>
<keyword evidence="1" id="KW-1133">Transmembrane helix</keyword>
<evidence type="ECO:0000313" key="2">
    <source>
        <dbReference type="EMBL" id="ARF67170.1"/>
    </source>
</evidence>
<evidence type="ECO:0000256" key="1">
    <source>
        <dbReference type="SAM" id="Phobius"/>
    </source>
</evidence>
<dbReference type="Proteomes" id="UP000192727">
    <property type="component" value="Chromosome"/>
</dbReference>
<reference evidence="2 3" key="1">
    <citation type="submission" date="2017-03" db="EMBL/GenBank/DDBJ databases">
        <title>Paenibacillus larvae genome sequencing.</title>
        <authorList>
            <person name="Dingman D.W."/>
        </authorList>
    </citation>
    <scope>NUCLEOTIDE SEQUENCE [LARGE SCALE GENOMIC DNA]</scope>
    <source>
        <strain evidence="2 3">SAG 10367</strain>
    </source>
</reference>
<keyword evidence="1" id="KW-0812">Transmembrane</keyword>
<gene>
    <name evidence="2" type="ORF">B7C51_04130</name>
</gene>
<evidence type="ECO:0000313" key="3">
    <source>
        <dbReference type="Proteomes" id="UP000192727"/>
    </source>
</evidence>
<keyword evidence="1" id="KW-0472">Membrane</keyword>
<feature type="transmembrane region" description="Helical" evidence="1">
    <location>
        <begin position="35"/>
        <end position="53"/>
    </location>
</feature>
<accession>A0A1V0UQ58</accession>
<dbReference type="RefSeq" id="WP_024094555.1">
    <property type="nucleotide sequence ID" value="NZ_CP020557.1"/>
</dbReference>
<organism evidence="2 3">
    <name type="scientific">Paenibacillus larvae subsp. pulvifaciens</name>
    <dbReference type="NCBI Taxonomy" id="1477"/>
    <lineage>
        <taxon>Bacteria</taxon>
        <taxon>Bacillati</taxon>
        <taxon>Bacillota</taxon>
        <taxon>Bacilli</taxon>
        <taxon>Bacillales</taxon>
        <taxon>Paenibacillaceae</taxon>
        <taxon>Paenibacillus</taxon>
    </lineage>
</organism>
<protein>
    <submittedName>
        <fullName evidence="2">Uncharacterized protein</fullName>
    </submittedName>
</protein>
<dbReference type="EMBL" id="CP020557">
    <property type="protein sequence ID" value="ARF67170.1"/>
    <property type="molecule type" value="Genomic_DNA"/>
</dbReference>
<sequence length="88" mass="10072">MIALVLFLIVFSLLYPVMKCTKYPSTNEKLNNAVAILPTLAGAAIFFIPLHYFEHSDAWLLFKQIVPYFMIASSLALLLINKKRMENH</sequence>
<proteinExistence type="predicted"/>
<dbReference type="AlphaFoldDB" id="A0A1V0UQ58"/>
<feature type="transmembrane region" description="Helical" evidence="1">
    <location>
        <begin position="60"/>
        <end position="80"/>
    </location>
</feature>